<dbReference type="GeneID" id="43606086"/>
<dbReference type="Proteomes" id="UP000011096">
    <property type="component" value="Unassembled WGS sequence"/>
</dbReference>
<dbReference type="OrthoDB" id="3660698at2759"/>
<sequence length="146" mass="15923">MTPPNKKYGGHCRSDFIPPVYHLNLHRPSLHLHSTQPITISHLAMRVSAFLTLAFAAYASACASYNDCHCYDSNGVPNNGATKSVCDHFGGSMIKAEREYGASTTYQECEVKTYGGASSFDNCDWRRRCQGAGATGADSSCRSKYP</sequence>
<dbReference type="RefSeq" id="XP_031881237.2">
    <property type="nucleotide sequence ID" value="XM_032021887.2"/>
</dbReference>
<keyword evidence="2" id="KW-1185">Reference proteome</keyword>
<organism evidence="1 2">
    <name type="scientific">Colletotrichum fructicola (strain Nara gc5)</name>
    <name type="common">Anthracnose fungus</name>
    <name type="synonym">Colletotrichum gloeosporioides (strain Nara gc5)</name>
    <dbReference type="NCBI Taxonomy" id="1213859"/>
    <lineage>
        <taxon>Eukaryota</taxon>
        <taxon>Fungi</taxon>
        <taxon>Dikarya</taxon>
        <taxon>Ascomycota</taxon>
        <taxon>Pezizomycotina</taxon>
        <taxon>Sordariomycetes</taxon>
        <taxon>Hypocreomycetidae</taxon>
        <taxon>Glomerellales</taxon>
        <taxon>Glomerellaceae</taxon>
        <taxon>Colletotrichum</taxon>
        <taxon>Colletotrichum gloeosporioides species complex</taxon>
    </lineage>
</organism>
<accession>A0A7J6J1D9</accession>
<reference evidence="1 2" key="2">
    <citation type="submission" date="2020-04" db="EMBL/GenBank/DDBJ databases">
        <title>Genome sequencing and assembly of multiple isolates from the Colletotrichum gloeosporioides species complex.</title>
        <authorList>
            <person name="Gan P."/>
            <person name="Shirasu K."/>
        </authorList>
    </citation>
    <scope>NUCLEOTIDE SEQUENCE [LARGE SCALE GENOMIC DNA]</scope>
    <source>
        <strain evidence="1 2">Nara gc5</strain>
    </source>
</reference>
<protein>
    <submittedName>
        <fullName evidence="1">Uncharacterized protein</fullName>
    </submittedName>
</protein>
<name>A0A7J6J1D9_COLFN</name>
<proteinExistence type="predicted"/>
<evidence type="ECO:0000313" key="2">
    <source>
        <dbReference type="Proteomes" id="UP000011096"/>
    </source>
</evidence>
<dbReference type="InParanoid" id="A0A7J6J1D9"/>
<comment type="caution">
    <text evidence="1">The sequence shown here is derived from an EMBL/GenBank/DDBJ whole genome shotgun (WGS) entry which is preliminary data.</text>
</comment>
<dbReference type="AlphaFoldDB" id="A0A7J6J1D9"/>
<gene>
    <name evidence="1" type="ORF">CGGC5_v009771</name>
</gene>
<evidence type="ECO:0000313" key="1">
    <source>
        <dbReference type="EMBL" id="KAF4482789.1"/>
    </source>
</evidence>
<reference evidence="1 2" key="1">
    <citation type="submission" date="2012-08" db="EMBL/GenBank/DDBJ databases">
        <authorList>
            <person name="Gan P.H.P."/>
            <person name="Ikeda K."/>
            <person name="Irieda H."/>
            <person name="Narusaka M."/>
            <person name="O'Connell R.J."/>
            <person name="Narusaka Y."/>
            <person name="Takano Y."/>
            <person name="Kubo Y."/>
            <person name="Shirasu K."/>
        </authorList>
    </citation>
    <scope>NUCLEOTIDE SEQUENCE [LARGE SCALE GENOMIC DNA]</scope>
    <source>
        <strain evidence="1 2">Nara gc5</strain>
    </source>
</reference>
<dbReference type="EMBL" id="ANPB02000005">
    <property type="protein sequence ID" value="KAF4482789.1"/>
    <property type="molecule type" value="Genomic_DNA"/>
</dbReference>